<keyword evidence="3 5" id="KW-1133">Transmembrane helix</keyword>
<reference evidence="7" key="2">
    <citation type="submission" date="2021-04" db="EMBL/GenBank/DDBJ databases">
        <authorList>
            <person name="Gilroy R."/>
        </authorList>
    </citation>
    <scope>NUCLEOTIDE SEQUENCE</scope>
    <source>
        <strain evidence="7">23274</strain>
    </source>
</reference>
<dbReference type="EMBL" id="DXFT01000057">
    <property type="protein sequence ID" value="HIX03036.1"/>
    <property type="molecule type" value="Genomic_DNA"/>
</dbReference>
<dbReference type="Proteomes" id="UP000824202">
    <property type="component" value="Unassembled WGS sequence"/>
</dbReference>
<dbReference type="InterPro" id="IPR051533">
    <property type="entry name" value="WaaL-like"/>
</dbReference>
<evidence type="ECO:0000313" key="8">
    <source>
        <dbReference type="Proteomes" id="UP000824202"/>
    </source>
</evidence>
<feature type="transmembrane region" description="Helical" evidence="5">
    <location>
        <begin position="245"/>
        <end position="262"/>
    </location>
</feature>
<organism evidence="7 8">
    <name type="scientific">Candidatus Odoribacter faecigallinarum</name>
    <dbReference type="NCBI Taxonomy" id="2838706"/>
    <lineage>
        <taxon>Bacteria</taxon>
        <taxon>Pseudomonadati</taxon>
        <taxon>Bacteroidota</taxon>
        <taxon>Bacteroidia</taxon>
        <taxon>Bacteroidales</taxon>
        <taxon>Odoribacteraceae</taxon>
        <taxon>Odoribacter</taxon>
    </lineage>
</organism>
<feature type="domain" description="O-antigen ligase-related" evidence="6">
    <location>
        <begin position="204"/>
        <end position="359"/>
    </location>
</feature>
<accession>A0A9D1UYW1</accession>
<feature type="transmembrane region" description="Helical" evidence="5">
    <location>
        <begin position="93"/>
        <end position="111"/>
    </location>
</feature>
<evidence type="ECO:0000256" key="1">
    <source>
        <dbReference type="ARBA" id="ARBA00004141"/>
    </source>
</evidence>
<feature type="transmembrane region" description="Helical" evidence="5">
    <location>
        <begin position="118"/>
        <end position="139"/>
    </location>
</feature>
<name>A0A9D1UYW1_9BACT</name>
<dbReference type="GO" id="GO:0016874">
    <property type="term" value="F:ligase activity"/>
    <property type="evidence" value="ECO:0007669"/>
    <property type="project" value="UniProtKB-KW"/>
</dbReference>
<proteinExistence type="predicted"/>
<dbReference type="PANTHER" id="PTHR37422">
    <property type="entry name" value="TEICHURONIC ACID BIOSYNTHESIS PROTEIN TUAE"/>
    <property type="match status" value="1"/>
</dbReference>
<dbReference type="InterPro" id="IPR007016">
    <property type="entry name" value="O-antigen_ligase-rel_domated"/>
</dbReference>
<dbReference type="AlphaFoldDB" id="A0A9D1UYW1"/>
<comment type="subcellular location">
    <subcellularLocation>
        <location evidence="1">Membrane</location>
        <topology evidence="1">Multi-pass membrane protein</topology>
    </subcellularLocation>
</comment>
<dbReference type="GO" id="GO:0016020">
    <property type="term" value="C:membrane"/>
    <property type="evidence" value="ECO:0007669"/>
    <property type="project" value="UniProtKB-SubCell"/>
</dbReference>
<feature type="transmembrane region" description="Helical" evidence="5">
    <location>
        <begin position="55"/>
        <end position="73"/>
    </location>
</feature>
<sequence length="428" mass="49244">MKDLDVKLFLFIGFLLGTWGALFEGLQVAIIGVALLFNLVKYRKDFYQLLRRYKYYLLIPVVVMAYAAVHAFFIIQGGKYMDFKPSFGVFEKLALAFLLVVVYVVSCRFFIDLKILKRFLLCFCVGVFLFNFLMLFHVAGWDLLKTPGKAVAYLYNSRFGFTKYFLGGRVYLDAEAMHIYIAALIAYAWGMISTNIGKKVLGFAAFLIFAWFLSLTVTKSSILGFLCGFVLLNGYFLVRLSGRYRWGLLGVLLLLVAGAYIFRPANFDRRWEQVEREIEDVREGRLEGGGSITPRVVFYKTCFDHIGEWGVWGLGVYTERVSQQWYRDSGNTTVAALTHSHNSFLQYWMWLGIVGLCFILSWFFLPVIRMLRSKCYSFLALSIIVALFVDCQFEVQLVVNDALPVVVFFLALFYVFYDRFAELEGNIS</sequence>
<evidence type="ECO:0000256" key="4">
    <source>
        <dbReference type="ARBA" id="ARBA00023136"/>
    </source>
</evidence>
<keyword evidence="7" id="KW-0436">Ligase</keyword>
<evidence type="ECO:0000313" key="7">
    <source>
        <dbReference type="EMBL" id="HIX03036.1"/>
    </source>
</evidence>
<feature type="transmembrane region" description="Helical" evidence="5">
    <location>
        <begin position="347"/>
        <end position="368"/>
    </location>
</feature>
<keyword evidence="2 5" id="KW-0812">Transmembrane</keyword>
<dbReference type="PANTHER" id="PTHR37422:SF13">
    <property type="entry name" value="LIPOPOLYSACCHARIDE BIOSYNTHESIS PROTEIN PA4999-RELATED"/>
    <property type="match status" value="1"/>
</dbReference>
<evidence type="ECO:0000259" key="6">
    <source>
        <dbReference type="Pfam" id="PF04932"/>
    </source>
</evidence>
<feature type="transmembrane region" description="Helical" evidence="5">
    <location>
        <begin position="401"/>
        <end position="417"/>
    </location>
</feature>
<feature type="transmembrane region" description="Helical" evidence="5">
    <location>
        <begin position="220"/>
        <end position="238"/>
    </location>
</feature>
<gene>
    <name evidence="7" type="ORF">H9863_02820</name>
</gene>
<protein>
    <submittedName>
        <fullName evidence="7">O-antigen ligase family protein</fullName>
    </submittedName>
</protein>
<keyword evidence="4 5" id="KW-0472">Membrane</keyword>
<dbReference type="Pfam" id="PF04932">
    <property type="entry name" value="Wzy_C"/>
    <property type="match status" value="1"/>
</dbReference>
<evidence type="ECO:0000256" key="2">
    <source>
        <dbReference type="ARBA" id="ARBA00022692"/>
    </source>
</evidence>
<evidence type="ECO:0000256" key="5">
    <source>
        <dbReference type="SAM" id="Phobius"/>
    </source>
</evidence>
<comment type="caution">
    <text evidence="7">The sequence shown here is derived from an EMBL/GenBank/DDBJ whole genome shotgun (WGS) entry which is preliminary data.</text>
</comment>
<feature type="transmembrane region" description="Helical" evidence="5">
    <location>
        <begin position="6"/>
        <end position="35"/>
    </location>
</feature>
<feature type="transmembrane region" description="Helical" evidence="5">
    <location>
        <begin position="375"/>
        <end position="395"/>
    </location>
</feature>
<reference evidence="7" key="1">
    <citation type="journal article" date="2021" name="PeerJ">
        <title>Extensive microbial diversity within the chicken gut microbiome revealed by metagenomics and culture.</title>
        <authorList>
            <person name="Gilroy R."/>
            <person name="Ravi A."/>
            <person name="Getino M."/>
            <person name="Pursley I."/>
            <person name="Horton D.L."/>
            <person name="Alikhan N.F."/>
            <person name="Baker D."/>
            <person name="Gharbi K."/>
            <person name="Hall N."/>
            <person name="Watson M."/>
            <person name="Adriaenssens E.M."/>
            <person name="Foster-Nyarko E."/>
            <person name="Jarju S."/>
            <person name="Secka A."/>
            <person name="Antonio M."/>
            <person name="Oren A."/>
            <person name="Chaudhuri R.R."/>
            <person name="La Ragione R."/>
            <person name="Hildebrand F."/>
            <person name="Pallen M.J."/>
        </authorList>
    </citation>
    <scope>NUCLEOTIDE SEQUENCE</scope>
    <source>
        <strain evidence="7">23274</strain>
    </source>
</reference>
<evidence type="ECO:0000256" key="3">
    <source>
        <dbReference type="ARBA" id="ARBA00022989"/>
    </source>
</evidence>
<feature type="transmembrane region" description="Helical" evidence="5">
    <location>
        <begin position="196"/>
        <end position="214"/>
    </location>
</feature>
<feature type="transmembrane region" description="Helical" evidence="5">
    <location>
        <begin position="170"/>
        <end position="189"/>
    </location>
</feature>